<name>A0A212FNI7_DANPL</name>
<reference evidence="1 2" key="1">
    <citation type="journal article" date="2011" name="Cell">
        <title>The monarch butterfly genome yields insights into long-distance migration.</title>
        <authorList>
            <person name="Zhan S."/>
            <person name="Merlin C."/>
            <person name="Boore J.L."/>
            <person name="Reppert S.M."/>
        </authorList>
    </citation>
    <scope>NUCLEOTIDE SEQUENCE [LARGE SCALE GENOMIC DNA]</scope>
    <source>
        <strain evidence="1">F-2</strain>
    </source>
</reference>
<protein>
    <submittedName>
        <fullName evidence="1">Uncharacterized protein</fullName>
    </submittedName>
</protein>
<dbReference type="KEGG" id="dpl:KGM_213278A"/>
<gene>
    <name evidence="1" type="ORF">KGM_213278A</name>
</gene>
<sequence>MYGFNVVDGLSDGTH</sequence>
<dbReference type="InParanoid" id="A0A212FNI7"/>
<dbReference type="Proteomes" id="UP000007151">
    <property type="component" value="Unassembled WGS sequence"/>
</dbReference>
<accession>A0A212FNI7</accession>
<feature type="non-terminal residue" evidence="1">
    <location>
        <position position="15"/>
    </location>
</feature>
<organism evidence="1 2">
    <name type="scientific">Danaus plexippus plexippus</name>
    <dbReference type="NCBI Taxonomy" id="278856"/>
    <lineage>
        <taxon>Eukaryota</taxon>
        <taxon>Metazoa</taxon>
        <taxon>Ecdysozoa</taxon>
        <taxon>Arthropoda</taxon>
        <taxon>Hexapoda</taxon>
        <taxon>Insecta</taxon>
        <taxon>Pterygota</taxon>
        <taxon>Neoptera</taxon>
        <taxon>Endopterygota</taxon>
        <taxon>Lepidoptera</taxon>
        <taxon>Glossata</taxon>
        <taxon>Ditrysia</taxon>
        <taxon>Papilionoidea</taxon>
        <taxon>Nymphalidae</taxon>
        <taxon>Danainae</taxon>
        <taxon>Danaini</taxon>
        <taxon>Danaina</taxon>
        <taxon>Danaus</taxon>
        <taxon>Danaus</taxon>
    </lineage>
</organism>
<comment type="caution">
    <text evidence="1">The sequence shown here is derived from an EMBL/GenBank/DDBJ whole genome shotgun (WGS) entry which is preliminary data.</text>
</comment>
<evidence type="ECO:0000313" key="2">
    <source>
        <dbReference type="Proteomes" id="UP000007151"/>
    </source>
</evidence>
<keyword evidence="2" id="KW-1185">Reference proteome</keyword>
<dbReference type="EMBL" id="AGBW02005286">
    <property type="protein sequence ID" value="OWR55297.1"/>
    <property type="molecule type" value="Genomic_DNA"/>
</dbReference>
<evidence type="ECO:0000313" key="1">
    <source>
        <dbReference type="EMBL" id="OWR55297.1"/>
    </source>
</evidence>
<proteinExistence type="predicted"/>